<protein>
    <submittedName>
        <fullName evidence="2">Tail fiber domain-containing protein</fullName>
    </submittedName>
</protein>
<accession>A0A940MVF4</accession>
<dbReference type="InterPro" id="IPR030392">
    <property type="entry name" value="S74_ICA"/>
</dbReference>
<organism evidence="2 3">
    <name type="scientific">Sagittula salina</name>
    <dbReference type="NCBI Taxonomy" id="2820268"/>
    <lineage>
        <taxon>Bacteria</taxon>
        <taxon>Pseudomonadati</taxon>
        <taxon>Pseudomonadota</taxon>
        <taxon>Alphaproteobacteria</taxon>
        <taxon>Rhodobacterales</taxon>
        <taxon>Roseobacteraceae</taxon>
        <taxon>Sagittula</taxon>
    </lineage>
</organism>
<keyword evidence="3" id="KW-1185">Reference proteome</keyword>
<dbReference type="EMBL" id="JAGISH010000015">
    <property type="protein sequence ID" value="MBP0484677.1"/>
    <property type="molecule type" value="Genomic_DNA"/>
</dbReference>
<feature type="domain" description="Peptidase S74" evidence="1">
    <location>
        <begin position="230"/>
        <end position="279"/>
    </location>
</feature>
<comment type="caution">
    <text evidence="2">The sequence shown here is derived from an EMBL/GenBank/DDBJ whole genome shotgun (WGS) entry which is preliminary data.</text>
</comment>
<dbReference type="Pfam" id="PF13884">
    <property type="entry name" value="Peptidase_S74"/>
    <property type="match status" value="1"/>
</dbReference>
<dbReference type="AlphaFoldDB" id="A0A940MVF4"/>
<gene>
    <name evidence="2" type="ORF">J5474_19570</name>
</gene>
<proteinExistence type="predicted"/>
<dbReference type="Proteomes" id="UP000675940">
    <property type="component" value="Unassembled WGS sequence"/>
</dbReference>
<evidence type="ECO:0000259" key="1">
    <source>
        <dbReference type="Pfam" id="PF13884"/>
    </source>
</evidence>
<dbReference type="RefSeq" id="WP_209363238.1">
    <property type="nucleotide sequence ID" value="NZ_JAGISH010000015.1"/>
</dbReference>
<name>A0A940MVF4_9RHOB</name>
<sequence length="316" mass="32771">MGGKSSAPKPDPNIGIAAMKSAQTGEDFLAWMKDQSAISNQWASEDRARYKSVFEPQQDAYIARANAGPDYGKVDADVRRATADVGMQFDAMNDQNERQMASMGVNPASGRFASATRSSALAEAAAKTGAANTTRLASRTAAEGKADAMQANAINLGSGLAVNPATSLGLANGAASSGFSGAMSGYGQQGSLLTSQHNSEMRAWQADQDARASTMSGVGSVVGLGISMLSSKEAKTDKKPARGVLETLKSMPVEDWRYKPGQGDGGRHVGPYAEDFHAATGKGDGKTIPVVDAIGVTMGAVQELAKKVEKMEGRTA</sequence>
<evidence type="ECO:0000313" key="2">
    <source>
        <dbReference type="EMBL" id="MBP0484677.1"/>
    </source>
</evidence>
<evidence type="ECO:0000313" key="3">
    <source>
        <dbReference type="Proteomes" id="UP000675940"/>
    </source>
</evidence>
<reference evidence="2" key="1">
    <citation type="submission" date="2021-03" db="EMBL/GenBank/DDBJ databases">
        <title>Sagittula salina sp. nov. strain M10.9X isolated from the marine waste.</title>
        <authorList>
            <person name="Satari L."/>
            <person name="Molina-Menor E."/>
            <person name="Vidal-Verdu A."/>
            <person name="Pascual J."/>
            <person name="Pereto J."/>
            <person name="Porcar M."/>
        </authorList>
    </citation>
    <scope>NUCLEOTIDE SEQUENCE</scope>
    <source>
        <strain evidence="2">M10.9X</strain>
    </source>
</reference>